<dbReference type="EMBL" id="DVLY01000062">
    <property type="protein sequence ID" value="HIT97722.1"/>
    <property type="molecule type" value="Genomic_DNA"/>
</dbReference>
<accession>A0A9D1HB59</accession>
<comment type="caution">
    <text evidence="1">The sequence shown here is derived from an EMBL/GenBank/DDBJ whole genome shotgun (WGS) entry which is preliminary data.</text>
</comment>
<reference evidence="1" key="1">
    <citation type="submission" date="2020-10" db="EMBL/GenBank/DDBJ databases">
        <authorList>
            <person name="Gilroy R."/>
        </authorList>
    </citation>
    <scope>NUCLEOTIDE SEQUENCE</scope>
    <source>
        <strain evidence="1">1383</strain>
    </source>
</reference>
<organism evidence="1 2">
    <name type="scientific">Candidatus Merdimorpha stercoravium</name>
    <dbReference type="NCBI Taxonomy" id="2840863"/>
    <lineage>
        <taxon>Bacteria</taxon>
        <taxon>Pseudomonadati</taxon>
        <taxon>Bacteroidota</taxon>
        <taxon>Flavobacteriia</taxon>
        <taxon>Flavobacteriales</taxon>
        <taxon>Candidatus Merdimorpha</taxon>
    </lineage>
</organism>
<protein>
    <submittedName>
        <fullName evidence="1">Uncharacterized protein</fullName>
    </submittedName>
</protein>
<proteinExistence type="predicted"/>
<dbReference type="Proteomes" id="UP000824161">
    <property type="component" value="Unassembled WGS sequence"/>
</dbReference>
<reference evidence="1" key="2">
    <citation type="journal article" date="2021" name="PeerJ">
        <title>Extensive microbial diversity within the chicken gut microbiome revealed by metagenomics and culture.</title>
        <authorList>
            <person name="Gilroy R."/>
            <person name="Ravi A."/>
            <person name="Getino M."/>
            <person name="Pursley I."/>
            <person name="Horton D.L."/>
            <person name="Alikhan N.F."/>
            <person name="Baker D."/>
            <person name="Gharbi K."/>
            <person name="Hall N."/>
            <person name="Watson M."/>
            <person name="Adriaenssens E.M."/>
            <person name="Foster-Nyarko E."/>
            <person name="Jarju S."/>
            <person name="Secka A."/>
            <person name="Antonio M."/>
            <person name="Oren A."/>
            <person name="Chaudhuri R.R."/>
            <person name="La Ragione R."/>
            <person name="Hildebrand F."/>
            <person name="Pallen M.J."/>
        </authorList>
    </citation>
    <scope>NUCLEOTIDE SEQUENCE</scope>
    <source>
        <strain evidence="1">1383</strain>
    </source>
</reference>
<gene>
    <name evidence="1" type="ORF">IAC44_02690</name>
</gene>
<sequence length="92" mass="10678">MIELKQPKAIEPNKIYAYDVDGVVYVLQHLRNIYGFKPILRGFAFSEYSSFHSREAIKNALDDHQKVLEFDSQADFFNHYAAAKLKDPVVKE</sequence>
<evidence type="ECO:0000313" key="1">
    <source>
        <dbReference type="EMBL" id="HIT97722.1"/>
    </source>
</evidence>
<evidence type="ECO:0000313" key="2">
    <source>
        <dbReference type="Proteomes" id="UP000824161"/>
    </source>
</evidence>
<dbReference type="AlphaFoldDB" id="A0A9D1HB59"/>
<name>A0A9D1HB59_9FLAO</name>